<dbReference type="EMBL" id="AMQS01000034">
    <property type="protein sequence ID" value="EKF50696.1"/>
    <property type="molecule type" value="Genomic_DNA"/>
</dbReference>
<dbReference type="InterPro" id="IPR011848">
    <property type="entry name" value="CoaB_strep"/>
</dbReference>
<dbReference type="InterPro" id="IPR035929">
    <property type="entry name" value="CoaB-like_sf"/>
</dbReference>
<dbReference type="Proteomes" id="UP000006787">
    <property type="component" value="Unassembled WGS sequence"/>
</dbReference>
<feature type="domain" description="DNA/pantothenate metabolism flavoprotein C-terminal" evidence="1">
    <location>
        <begin position="122"/>
        <end position="225"/>
    </location>
</feature>
<dbReference type="GO" id="GO:0004632">
    <property type="term" value="F:phosphopantothenate--cysteine ligase activity"/>
    <property type="evidence" value="ECO:0007669"/>
    <property type="project" value="UniProtKB-EC"/>
</dbReference>
<evidence type="ECO:0000313" key="2">
    <source>
        <dbReference type="EMBL" id="EKF50696.1"/>
    </source>
</evidence>
<dbReference type="NCBIfam" id="NF005231">
    <property type="entry name" value="PRK06732.1"/>
    <property type="match status" value="1"/>
</dbReference>
<dbReference type="eggNOG" id="COG0452">
    <property type="taxonomic scope" value="Bacteria"/>
</dbReference>
<dbReference type="Pfam" id="PF04127">
    <property type="entry name" value="DFP"/>
    <property type="match status" value="2"/>
</dbReference>
<dbReference type="AlphaFoldDB" id="K2PT85"/>
<gene>
    <name evidence="2" type="ORF">C426_1925</name>
</gene>
<accession>K2PT85</accession>
<dbReference type="NCBIfam" id="TIGR02114">
    <property type="entry name" value="coaB_strep"/>
    <property type="match status" value="1"/>
</dbReference>
<protein>
    <submittedName>
        <fullName evidence="2">Phosphopantothenoylcysteine synthetase</fullName>
        <ecNumber evidence="2">6.3.2.5</ecNumber>
    </submittedName>
</protein>
<sequence>MKILITAGGTTESIDTVRGITNFATGSLGKLTAEEFLANGHQVILLAGRSAQLPKHDKNLTIIPISDTQNLLNSMEERLPQADVVVHSMAVSDYRPVYMTGLENLPDPLTQEQLINFRPEIQKKISSQSKHQIMLLEKTPKVISFIKKWKPEVILFGFKLLSGVSEEHLLEIAQSKRNETSANFIIANDLANIKADQHLAFLLSETEEITRLHTKTEIAQAIVKNSEETYHG</sequence>
<name>K2PT85_9LACT</name>
<reference evidence="2 3" key="1">
    <citation type="journal article" date="2012" name="J. Bacteriol.">
        <title>Genome Sequence of the Bacteriocin-Producing Strain Lactococcus garvieae DCC43.</title>
        <authorList>
            <person name="Gabrielsen C."/>
            <person name="Brede D.A."/>
            <person name="Hernandez P.E."/>
            <person name="Nes I.F."/>
            <person name="Diep D.B."/>
        </authorList>
    </citation>
    <scope>NUCLEOTIDE SEQUENCE [LARGE SCALE GENOMIC DNA]</scope>
    <source>
        <strain evidence="2 3">DCC43</strain>
    </source>
</reference>
<dbReference type="Gene3D" id="3.40.50.10300">
    <property type="entry name" value="CoaB-like"/>
    <property type="match status" value="1"/>
</dbReference>
<dbReference type="EC" id="6.3.2.5" evidence="2"/>
<evidence type="ECO:0000313" key="3">
    <source>
        <dbReference type="Proteomes" id="UP000006787"/>
    </source>
</evidence>
<comment type="caution">
    <text evidence="2">The sequence shown here is derived from an EMBL/GenBank/DDBJ whole genome shotgun (WGS) entry which is preliminary data.</text>
</comment>
<dbReference type="PATRIC" id="fig|1231377.3.peg.1908"/>
<keyword evidence="2" id="KW-0436">Ligase</keyword>
<proteinExistence type="predicted"/>
<dbReference type="SUPFAM" id="SSF102645">
    <property type="entry name" value="CoaB-like"/>
    <property type="match status" value="1"/>
</dbReference>
<feature type="domain" description="DNA/pantothenate metabolism flavoprotein C-terminal" evidence="1">
    <location>
        <begin position="2"/>
        <end position="97"/>
    </location>
</feature>
<dbReference type="InterPro" id="IPR007085">
    <property type="entry name" value="DNA/pantothenate-metab_flavo_C"/>
</dbReference>
<dbReference type="GO" id="GO:0015937">
    <property type="term" value="P:coenzyme A biosynthetic process"/>
    <property type="evidence" value="ECO:0007669"/>
    <property type="project" value="UniProtKB-ARBA"/>
</dbReference>
<organism evidence="2 3">
    <name type="scientific">Lactococcus garvieae DCC43</name>
    <dbReference type="NCBI Taxonomy" id="1231377"/>
    <lineage>
        <taxon>Bacteria</taxon>
        <taxon>Bacillati</taxon>
        <taxon>Bacillota</taxon>
        <taxon>Bacilli</taxon>
        <taxon>Lactobacillales</taxon>
        <taxon>Streptococcaceae</taxon>
        <taxon>Lactococcus</taxon>
    </lineage>
</organism>
<evidence type="ECO:0000259" key="1">
    <source>
        <dbReference type="Pfam" id="PF04127"/>
    </source>
</evidence>
<dbReference type="RefSeq" id="WP_003136537.1">
    <property type="nucleotide sequence ID" value="NZ_AMQS01000034.1"/>
</dbReference>